<evidence type="ECO:0000313" key="2">
    <source>
        <dbReference type="Proteomes" id="UP000299102"/>
    </source>
</evidence>
<dbReference type="AlphaFoldDB" id="A0A4C1WB73"/>
<proteinExistence type="predicted"/>
<reference evidence="1 2" key="1">
    <citation type="journal article" date="2019" name="Commun. Biol.">
        <title>The bagworm genome reveals a unique fibroin gene that provides high tensile strength.</title>
        <authorList>
            <person name="Kono N."/>
            <person name="Nakamura H."/>
            <person name="Ohtoshi R."/>
            <person name="Tomita M."/>
            <person name="Numata K."/>
            <person name="Arakawa K."/>
        </authorList>
    </citation>
    <scope>NUCLEOTIDE SEQUENCE [LARGE SCALE GENOMIC DNA]</scope>
</reference>
<organism evidence="1 2">
    <name type="scientific">Eumeta variegata</name>
    <name type="common">Bagworm moth</name>
    <name type="synonym">Eumeta japonica</name>
    <dbReference type="NCBI Taxonomy" id="151549"/>
    <lineage>
        <taxon>Eukaryota</taxon>
        <taxon>Metazoa</taxon>
        <taxon>Ecdysozoa</taxon>
        <taxon>Arthropoda</taxon>
        <taxon>Hexapoda</taxon>
        <taxon>Insecta</taxon>
        <taxon>Pterygota</taxon>
        <taxon>Neoptera</taxon>
        <taxon>Endopterygota</taxon>
        <taxon>Lepidoptera</taxon>
        <taxon>Glossata</taxon>
        <taxon>Ditrysia</taxon>
        <taxon>Tineoidea</taxon>
        <taxon>Psychidae</taxon>
        <taxon>Oiketicinae</taxon>
        <taxon>Eumeta</taxon>
    </lineage>
</organism>
<gene>
    <name evidence="1" type="ORF">EVAR_28012_1</name>
</gene>
<protein>
    <submittedName>
        <fullName evidence="1">Uncharacterized protein</fullName>
    </submittedName>
</protein>
<dbReference type="EMBL" id="BGZK01000527">
    <property type="protein sequence ID" value="GBP48626.1"/>
    <property type="molecule type" value="Genomic_DNA"/>
</dbReference>
<keyword evidence="2" id="KW-1185">Reference proteome</keyword>
<sequence length="107" mass="11797">MLNELWRCGAVTAADFIRHKVGDSGRKTGSGGNTPAPHRPIAAALCFKRRRRVYIVDRGTASRLRASRASIGHIHWLTGGRFVCYIVFDVTSHSASIAGKLMLRLLH</sequence>
<accession>A0A4C1WB73</accession>
<name>A0A4C1WB73_EUMVA</name>
<comment type="caution">
    <text evidence="1">The sequence shown here is derived from an EMBL/GenBank/DDBJ whole genome shotgun (WGS) entry which is preliminary data.</text>
</comment>
<evidence type="ECO:0000313" key="1">
    <source>
        <dbReference type="EMBL" id="GBP48626.1"/>
    </source>
</evidence>
<dbReference type="Proteomes" id="UP000299102">
    <property type="component" value="Unassembled WGS sequence"/>
</dbReference>